<comment type="subcellular location">
    <subcellularLocation>
        <location evidence="1">Endoplasmic reticulum membrane</location>
        <topology evidence="1">Peripheral membrane protein</topology>
    </subcellularLocation>
</comment>
<dbReference type="GO" id="GO:0005789">
    <property type="term" value="C:endoplasmic reticulum membrane"/>
    <property type="evidence" value="ECO:0007669"/>
    <property type="project" value="UniProtKB-SubCell"/>
</dbReference>
<dbReference type="GO" id="GO:0031211">
    <property type="term" value="C:endoplasmic reticulum palmitoyltransferase complex"/>
    <property type="evidence" value="ECO:0007669"/>
    <property type="project" value="TreeGrafter"/>
</dbReference>
<dbReference type="PANTHER" id="PTHR13254:SF0">
    <property type="entry name" value="GOLGIN SUBFAMILY A MEMBER 7_ERF4 DOMAIN-CONTAINING PROTEIN"/>
    <property type="match status" value="1"/>
</dbReference>
<reference evidence="8" key="1">
    <citation type="journal article" date="2014" name="Genome Announc.">
        <title>Genome sequence of the yeast Cyberlindnera fabianii (Hansenula fabianii).</title>
        <authorList>
            <person name="Freel K.C."/>
            <person name="Sarilar V."/>
            <person name="Neuveglise C."/>
            <person name="Devillers H."/>
            <person name="Friedrich A."/>
            <person name="Schacherer J."/>
        </authorList>
    </citation>
    <scope>NUCLEOTIDE SEQUENCE</scope>
    <source>
        <strain evidence="8">YJS4271</strain>
    </source>
</reference>
<evidence type="ECO:0000256" key="4">
    <source>
        <dbReference type="ARBA" id="ARBA00018463"/>
    </source>
</evidence>
<dbReference type="InterPro" id="IPR019383">
    <property type="entry name" value="Golgin_A_7/ERF4"/>
</dbReference>
<sequence length="239" mass="27802">MNTIDKGTVEPAAQDEKRLLFFNYHEHQIHRYRIPTEPQDDFHEQSIIITHFPNPYTRPDTLETHSTRIVRVPRVFNSRGARYPEFSIQLPGEEDAAIKDDDNGSYHQFLPKAEYNRQWYGSSSVSPLSLYLSDVEFREIVQGVNKLSKTAYESWSILNVVELVLDIFTLWLFMDLVMPISKHVGKGCFVSYFYDVLTSRQNLQRLEDYVEEVNSKLTARGVRIISPRRSGYLSVSFAN</sequence>
<protein>
    <recommendedName>
        <fullName evidence="4">Ras modification protein ERF4</fullName>
    </recommendedName>
</protein>
<evidence type="ECO:0000256" key="3">
    <source>
        <dbReference type="ARBA" id="ARBA00011396"/>
    </source>
</evidence>
<accession>A0A061BAY1</accession>
<evidence type="ECO:0000313" key="8">
    <source>
        <dbReference type="EMBL" id="CDR47112.1"/>
    </source>
</evidence>
<evidence type="ECO:0000256" key="2">
    <source>
        <dbReference type="ARBA" id="ARBA00007732"/>
    </source>
</evidence>
<dbReference type="Pfam" id="PF10256">
    <property type="entry name" value="Erf4"/>
    <property type="match status" value="1"/>
</dbReference>
<dbReference type="GO" id="GO:0006612">
    <property type="term" value="P:protein targeting to membrane"/>
    <property type="evidence" value="ECO:0007669"/>
    <property type="project" value="TreeGrafter"/>
</dbReference>
<feature type="domain" description="Golgin subfamily A member 7/ERF4" evidence="7">
    <location>
        <begin position="69"/>
        <end position="235"/>
    </location>
</feature>
<dbReference type="OrthoDB" id="5377273at2759"/>
<comment type="similarity">
    <text evidence="2">Belongs to the ERF4 family.</text>
</comment>
<dbReference type="AlphaFoldDB" id="A0A061BAY1"/>
<proteinExistence type="inferred from homology"/>
<evidence type="ECO:0000256" key="1">
    <source>
        <dbReference type="ARBA" id="ARBA00004406"/>
    </source>
</evidence>
<dbReference type="PANTHER" id="PTHR13254">
    <property type="entry name" value="GOLGI AUTOANTIGEN, GOLGIN SUBFAMILY A, 7"/>
    <property type="match status" value="1"/>
</dbReference>
<dbReference type="InterPro" id="IPR051371">
    <property type="entry name" value="Ras_palmitoyltransferase"/>
</dbReference>
<comment type="subunit">
    <text evidence="3">Interacts with ERF2.</text>
</comment>
<dbReference type="PhylomeDB" id="A0A061BAY1"/>
<evidence type="ECO:0000256" key="5">
    <source>
        <dbReference type="ARBA" id="ARBA00022824"/>
    </source>
</evidence>
<organism evidence="8">
    <name type="scientific">Cyberlindnera fabianii</name>
    <name type="common">Yeast</name>
    <name type="synonym">Hansenula fabianii</name>
    <dbReference type="NCBI Taxonomy" id="36022"/>
    <lineage>
        <taxon>Eukaryota</taxon>
        <taxon>Fungi</taxon>
        <taxon>Dikarya</taxon>
        <taxon>Ascomycota</taxon>
        <taxon>Saccharomycotina</taxon>
        <taxon>Saccharomycetes</taxon>
        <taxon>Phaffomycetales</taxon>
        <taxon>Phaffomycetaceae</taxon>
        <taxon>Cyberlindnera</taxon>
    </lineage>
</organism>
<keyword evidence="6" id="KW-0472">Membrane</keyword>
<gene>
    <name evidence="8" type="ORF">CYFA0S_28e01024g</name>
</gene>
<keyword evidence="5" id="KW-0256">Endoplasmic reticulum</keyword>
<evidence type="ECO:0000256" key="6">
    <source>
        <dbReference type="ARBA" id="ARBA00023136"/>
    </source>
</evidence>
<evidence type="ECO:0000259" key="7">
    <source>
        <dbReference type="Pfam" id="PF10256"/>
    </source>
</evidence>
<dbReference type="EMBL" id="LK052913">
    <property type="protein sequence ID" value="CDR47112.1"/>
    <property type="molecule type" value="Genomic_DNA"/>
</dbReference>
<name>A0A061BAY1_CYBFA</name>